<keyword evidence="1" id="KW-0812">Transmembrane</keyword>
<name>A0A2P6NUZ8_9EUKA</name>
<feature type="transmembrane region" description="Helical" evidence="1">
    <location>
        <begin position="20"/>
        <end position="39"/>
    </location>
</feature>
<organism evidence="2 3">
    <name type="scientific">Planoprotostelium fungivorum</name>
    <dbReference type="NCBI Taxonomy" id="1890364"/>
    <lineage>
        <taxon>Eukaryota</taxon>
        <taxon>Amoebozoa</taxon>
        <taxon>Evosea</taxon>
        <taxon>Variosea</taxon>
        <taxon>Cavosteliida</taxon>
        <taxon>Cavosteliaceae</taxon>
        <taxon>Planoprotostelium</taxon>
    </lineage>
</organism>
<comment type="caution">
    <text evidence="2">The sequence shown here is derived from an EMBL/GenBank/DDBJ whole genome shotgun (WGS) entry which is preliminary data.</text>
</comment>
<dbReference type="Proteomes" id="UP000241769">
    <property type="component" value="Unassembled WGS sequence"/>
</dbReference>
<reference evidence="2 3" key="1">
    <citation type="journal article" date="2018" name="Genome Biol. Evol.">
        <title>Multiple Roots of Fruiting Body Formation in Amoebozoa.</title>
        <authorList>
            <person name="Hillmann F."/>
            <person name="Forbes G."/>
            <person name="Novohradska S."/>
            <person name="Ferling I."/>
            <person name="Riege K."/>
            <person name="Groth M."/>
            <person name="Westermann M."/>
            <person name="Marz M."/>
            <person name="Spaller T."/>
            <person name="Winckler T."/>
            <person name="Schaap P."/>
            <person name="Glockner G."/>
        </authorList>
    </citation>
    <scope>NUCLEOTIDE SEQUENCE [LARGE SCALE GENOMIC DNA]</scope>
    <source>
        <strain evidence="2 3">Jena</strain>
    </source>
</reference>
<protein>
    <submittedName>
        <fullName evidence="2">Uncharacterized protein</fullName>
    </submittedName>
</protein>
<evidence type="ECO:0000313" key="2">
    <source>
        <dbReference type="EMBL" id="PRP87797.1"/>
    </source>
</evidence>
<keyword evidence="1" id="KW-1133">Transmembrane helix</keyword>
<keyword evidence="1" id="KW-0472">Membrane</keyword>
<dbReference type="AlphaFoldDB" id="A0A2P6NUZ8"/>
<evidence type="ECO:0000313" key="3">
    <source>
        <dbReference type="Proteomes" id="UP000241769"/>
    </source>
</evidence>
<dbReference type="EMBL" id="MDYQ01000017">
    <property type="protein sequence ID" value="PRP87797.1"/>
    <property type="molecule type" value="Genomic_DNA"/>
</dbReference>
<keyword evidence="3" id="KW-1185">Reference proteome</keyword>
<evidence type="ECO:0000256" key="1">
    <source>
        <dbReference type="SAM" id="Phobius"/>
    </source>
</evidence>
<dbReference type="InParanoid" id="A0A2P6NUZ8"/>
<sequence>MTMSEDSTTLKVFDKLSSKLFRFCLYAMIIALAVSIAVLSQRIIVRGDEHRALLSERVNQREPIHAQPLDPAVVAPALAGSYFNLSPQGASGTCLYLRAANKRSEGNPPIGDLAIQSCTFPLGYNKWTLGYDYSAGTTAMVLAYGIEEKRLAYTPTGDLKSTNHGSCLAMINPPAYCGWVIQSNAQNTVWTFMTTPFTTPQYLVWPMTTSTSCIPATSGTPNIAAGTYNQPPCNAYWVFANTSYTGTPSGLVDSLPDVSNLIPQATKN</sequence>
<proteinExistence type="predicted"/>
<gene>
    <name evidence="2" type="ORF">PROFUN_04271</name>
</gene>
<accession>A0A2P6NUZ8</accession>